<feature type="domain" description="Glycosyltransferase 2-like" evidence="10">
    <location>
        <begin position="267"/>
        <end position="368"/>
    </location>
</feature>
<dbReference type="InterPro" id="IPR001173">
    <property type="entry name" value="Glyco_trans_2-like"/>
</dbReference>
<evidence type="ECO:0000256" key="5">
    <source>
        <dbReference type="ARBA" id="ARBA00022695"/>
    </source>
</evidence>
<keyword evidence="6" id="KW-0479">Metal-binding</keyword>
<dbReference type="Pfam" id="PF00483">
    <property type="entry name" value="NTP_transferase"/>
    <property type="match status" value="1"/>
</dbReference>
<evidence type="ECO:0000313" key="11">
    <source>
        <dbReference type="EMBL" id="PKL72209.1"/>
    </source>
</evidence>
<comment type="caution">
    <text evidence="11">The sequence shown here is derived from an EMBL/GenBank/DDBJ whole genome shotgun (WGS) entry which is preliminary data.</text>
</comment>
<dbReference type="AlphaFoldDB" id="A0A2N1UN35"/>
<evidence type="ECO:0000256" key="4">
    <source>
        <dbReference type="ARBA" id="ARBA00022679"/>
    </source>
</evidence>
<dbReference type="InterPro" id="IPR029044">
    <property type="entry name" value="Nucleotide-diphossugar_trans"/>
</dbReference>
<dbReference type="EMBL" id="PGYQ01000012">
    <property type="protein sequence ID" value="PKL72209.1"/>
    <property type="molecule type" value="Genomic_DNA"/>
</dbReference>
<dbReference type="GO" id="GO:0008879">
    <property type="term" value="F:glucose-1-phosphate thymidylyltransferase activity"/>
    <property type="evidence" value="ECO:0007669"/>
    <property type="project" value="UniProtKB-EC"/>
</dbReference>
<evidence type="ECO:0000256" key="1">
    <source>
        <dbReference type="ARBA" id="ARBA00001946"/>
    </source>
</evidence>
<evidence type="ECO:0000313" key="12">
    <source>
        <dbReference type="Proteomes" id="UP000233414"/>
    </source>
</evidence>
<protein>
    <recommendedName>
        <fullName evidence="3">glucose-1-phosphate thymidylyltransferase</fullName>
        <ecNumber evidence="3">2.7.7.24</ecNumber>
    </recommendedName>
</protein>
<keyword evidence="4" id="KW-0808">Transferase</keyword>
<accession>A0A2N1UN35</accession>
<keyword evidence="7" id="KW-0460">Magnesium</keyword>
<evidence type="ECO:0000256" key="6">
    <source>
        <dbReference type="ARBA" id="ARBA00022723"/>
    </source>
</evidence>
<dbReference type="PANTHER" id="PTHR43532:SF1">
    <property type="entry name" value="GLUCOSE-1-PHOSPHATE THYMIDYLYLTRANSFERASE 1"/>
    <property type="match status" value="1"/>
</dbReference>
<comment type="catalytic activity">
    <reaction evidence="8">
        <text>dTTP + alpha-D-glucose 1-phosphate + H(+) = dTDP-alpha-D-glucose + diphosphate</text>
        <dbReference type="Rhea" id="RHEA:15225"/>
        <dbReference type="ChEBI" id="CHEBI:15378"/>
        <dbReference type="ChEBI" id="CHEBI:33019"/>
        <dbReference type="ChEBI" id="CHEBI:37568"/>
        <dbReference type="ChEBI" id="CHEBI:57477"/>
        <dbReference type="ChEBI" id="CHEBI:58601"/>
        <dbReference type="EC" id="2.7.7.24"/>
    </reaction>
</comment>
<gene>
    <name evidence="11" type="ORF">CVV26_02580</name>
</gene>
<dbReference type="PANTHER" id="PTHR43532">
    <property type="entry name" value="GLUCOSE-1-PHOSPHATE THYMIDYLYLTRANSFERASE"/>
    <property type="match status" value="1"/>
</dbReference>
<dbReference type="InterPro" id="IPR005835">
    <property type="entry name" value="NTP_transferase_dom"/>
</dbReference>
<comment type="similarity">
    <text evidence="2">Belongs to the glucose-1-phosphate thymidylyltransferase family.</text>
</comment>
<reference evidence="11 12" key="1">
    <citation type="journal article" date="2017" name="ISME J.">
        <title>Potential for microbial H2 and metal transformations associated with novel bacteria and archaea in deep terrestrial subsurface sediments.</title>
        <authorList>
            <person name="Hernsdorf A.W."/>
            <person name="Amano Y."/>
            <person name="Miyakawa K."/>
            <person name="Ise K."/>
            <person name="Suzuki Y."/>
            <person name="Anantharaman K."/>
            <person name="Probst A."/>
            <person name="Burstein D."/>
            <person name="Thomas B.C."/>
            <person name="Banfield J.F."/>
        </authorList>
    </citation>
    <scope>NUCLEOTIDE SEQUENCE [LARGE SCALE GENOMIC DNA]</scope>
    <source>
        <strain evidence="11">HGW-Kuenenbacteria-1</strain>
    </source>
</reference>
<organism evidence="11 12">
    <name type="scientific">Candidatus Kuenenbacteria bacterium HGW-Kuenenbacteria-1</name>
    <dbReference type="NCBI Taxonomy" id="2013812"/>
    <lineage>
        <taxon>Bacteria</taxon>
        <taxon>Candidatus Kueneniibacteriota</taxon>
    </lineage>
</organism>
<feature type="domain" description="Nucleotidyl transferase" evidence="9">
    <location>
        <begin position="2"/>
        <end position="231"/>
    </location>
</feature>
<evidence type="ECO:0000256" key="2">
    <source>
        <dbReference type="ARBA" id="ARBA00010480"/>
    </source>
</evidence>
<name>A0A2N1UN35_9BACT</name>
<keyword evidence="5" id="KW-0548">Nucleotidyltransferase</keyword>
<comment type="cofactor">
    <cofactor evidence="1">
        <name>Mg(2+)</name>
        <dbReference type="ChEBI" id="CHEBI:18420"/>
    </cofactor>
</comment>
<dbReference type="Proteomes" id="UP000233414">
    <property type="component" value="Unassembled WGS sequence"/>
</dbReference>
<evidence type="ECO:0000256" key="7">
    <source>
        <dbReference type="ARBA" id="ARBA00022842"/>
    </source>
</evidence>
<dbReference type="Gene3D" id="3.90.550.10">
    <property type="entry name" value="Spore Coat Polysaccharide Biosynthesis Protein SpsA, Chain A"/>
    <property type="match status" value="2"/>
</dbReference>
<sequence length="597" mass="68790">MKGIILAGGSGTRLYPNTKVTNKHLLPVYNQPMIYYPIQTLMRAGITDILILPGKDNAGDFAKLLGSGKEFNANFSFKVQDHAGGLAYAVGLAEEFVGDDNFVVIFGDNIIEDNIIKDVQEFESGAKIFLKQVSDPERFGIAELEGNKVINIEEKPKQPKANWCVIGMYFYDSKAFGYIKNMKPSDRGELEITDLNNIYVKSGKMKVGFLEGNWFDVGTHESLVEAAYNLKNKQRPLEVIKIEQKNSPLIVIGGILYDSLDEKYVTSKYLPDFFTSVKMQDYKNIKLIFVDNSQDENNLNIKYIKEYFPEIEIIRPGYNTGFGKANNLIIRRAVELKANYYFATNVDMFYESNVISELVNAIIKSPQNSSSTCKLKRWNFKRKESDNKGITNFIDTVGIAITKEHRFIDRGQGEIDYGQFDKEVEIFGPSGAAAMYNIYALEDVAFLNKEGKKEYFDELMFMYKEDCDLAYRLQMAGYKSLYTPNATIHHDRSVEAKGNSIIDIIKGRIGRQKKYKEWSWLNHHIILNKMIDGSYPVSIRLKTFWYEVKSNTFALFFEPFLVKQWWQLFKLRKQIKARKNQIKKRVKIKTYIEKIME</sequence>
<evidence type="ECO:0000256" key="8">
    <source>
        <dbReference type="ARBA" id="ARBA00049336"/>
    </source>
</evidence>
<dbReference type="EC" id="2.7.7.24" evidence="3"/>
<evidence type="ECO:0000259" key="9">
    <source>
        <dbReference type="Pfam" id="PF00483"/>
    </source>
</evidence>
<dbReference type="GO" id="GO:0046872">
    <property type="term" value="F:metal ion binding"/>
    <property type="evidence" value="ECO:0007669"/>
    <property type="project" value="UniProtKB-KW"/>
</dbReference>
<evidence type="ECO:0000259" key="10">
    <source>
        <dbReference type="Pfam" id="PF00535"/>
    </source>
</evidence>
<dbReference type="SUPFAM" id="SSF53448">
    <property type="entry name" value="Nucleotide-diphospho-sugar transferases"/>
    <property type="match status" value="2"/>
</dbReference>
<proteinExistence type="inferred from homology"/>
<dbReference type="InterPro" id="IPR005907">
    <property type="entry name" value="G1P_thy_trans_s"/>
</dbReference>
<evidence type="ECO:0000256" key="3">
    <source>
        <dbReference type="ARBA" id="ARBA00012461"/>
    </source>
</evidence>
<dbReference type="Pfam" id="PF00535">
    <property type="entry name" value="Glycos_transf_2"/>
    <property type="match status" value="1"/>
</dbReference>